<feature type="transmembrane region" description="Helical" evidence="1">
    <location>
        <begin position="89"/>
        <end position="108"/>
    </location>
</feature>
<organism evidence="2">
    <name type="scientific">Phaffia rhodozyma</name>
    <name type="common">Yeast</name>
    <name type="synonym">Xanthophyllomyces dendrorhous</name>
    <dbReference type="NCBI Taxonomy" id="264483"/>
    <lineage>
        <taxon>Eukaryota</taxon>
        <taxon>Fungi</taxon>
        <taxon>Dikarya</taxon>
        <taxon>Basidiomycota</taxon>
        <taxon>Agaricomycotina</taxon>
        <taxon>Tremellomycetes</taxon>
        <taxon>Cystofilobasidiales</taxon>
        <taxon>Mrakiaceae</taxon>
        <taxon>Phaffia</taxon>
    </lineage>
</organism>
<evidence type="ECO:0008006" key="3">
    <source>
        <dbReference type="Google" id="ProtNLM"/>
    </source>
</evidence>
<reference evidence="2" key="1">
    <citation type="submission" date="2014-08" db="EMBL/GenBank/DDBJ databases">
        <authorList>
            <person name="Sharma Rahul"/>
            <person name="Thines Marco"/>
        </authorList>
    </citation>
    <scope>NUCLEOTIDE SEQUENCE</scope>
</reference>
<dbReference type="AlphaFoldDB" id="A0A0F7SHI6"/>
<keyword evidence="1" id="KW-0812">Transmembrane</keyword>
<sequence length="418" mass="47323">MASSANDYREDFVHFNTISCLTQLKAEKITPEPTFRDYPFSLMKSDLLLIWKYKNLFWQLISLKPSITTESTLSSREFSKVRAITPTTIGEQFLLTVGSLIAICAVFWSSVVSGVLGLLTLASSVGLFMLYLSKCQPGVVITSKYQPTSNRDDEEWFFINGICTGNEGLQRDIDFMAQMQVASLSSAMFFSLFQGCVHEQLLDCMHRFDRPITGVHNKTNGFILDIIECIIQRDFAYTTQDGTLELYDRLKRALLDANTKRVVLLAHSQGGIISSLILDYLLSDIPQVFLQKLETYTFGNAANHFNSPVTTPSRDHEGSPVVKHIEHYANGHDFVARIGVLNWDVPASDRVDTRFYGRLFSRPDKSGHLLVENYFESNWNPSSFWLKSTDGQPSRLWSYLNGGTPDDFHINGFTHDKI</sequence>
<name>A0A0F7SHI6_PHARH</name>
<dbReference type="InterPro" id="IPR029058">
    <property type="entry name" value="AB_hydrolase_fold"/>
</dbReference>
<evidence type="ECO:0000256" key="1">
    <source>
        <dbReference type="SAM" id="Phobius"/>
    </source>
</evidence>
<keyword evidence="1" id="KW-1133">Transmembrane helix</keyword>
<accession>A0A0F7SHI6</accession>
<evidence type="ECO:0000313" key="2">
    <source>
        <dbReference type="EMBL" id="CDZ96779.1"/>
    </source>
</evidence>
<dbReference type="PANTHER" id="PTHR42044:SF2">
    <property type="entry name" value="DUF676 DOMAIN-CONTAINING PROTEIN"/>
    <property type="match status" value="1"/>
</dbReference>
<dbReference type="SUPFAM" id="SSF53474">
    <property type="entry name" value="alpha/beta-Hydrolases"/>
    <property type="match status" value="1"/>
</dbReference>
<proteinExistence type="predicted"/>
<keyword evidence="1" id="KW-0472">Membrane</keyword>
<protein>
    <recommendedName>
        <fullName evidence="3">DUF676 domain-containing protein</fullName>
    </recommendedName>
</protein>
<dbReference type="EMBL" id="LN483167">
    <property type="protein sequence ID" value="CDZ96779.1"/>
    <property type="molecule type" value="Genomic_DNA"/>
</dbReference>
<dbReference type="Gene3D" id="3.40.50.1820">
    <property type="entry name" value="alpha/beta hydrolase"/>
    <property type="match status" value="1"/>
</dbReference>
<dbReference type="PANTHER" id="PTHR42044">
    <property type="entry name" value="DUF676 DOMAIN-CONTAINING PROTEIN-RELATED"/>
    <property type="match status" value="1"/>
</dbReference>